<name>A0A101T887_9ACTN</name>
<evidence type="ECO:0000313" key="2">
    <source>
        <dbReference type="EMBL" id="KUN87527.1"/>
    </source>
</evidence>
<gene>
    <name evidence="2" type="ORF">AQJ64_05085</name>
</gene>
<accession>A0A101T887</accession>
<evidence type="ECO:0000256" key="1">
    <source>
        <dbReference type="ARBA" id="ARBA00023172"/>
    </source>
</evidence>
<dbReference type="Gene3D" id="1.10.443.10">
    <property type="entry name" value="Intergrase catalytic core"/>
    <property type="match status" value="1"/>
</dbReference>
<proteinExistence type="predicted"/>
<sequence length="813" mass="89026">MTGLADEVLADPVGLVVRLVGNAEKHLPAEHIRDIVLTVVHTRAGRRSLAQALHDDPSLLRTGQPPAPYCVAKLLMALNDAGAQNVALPRCGECGRACRYVGSSTGGRWGCSPCFDKPAVCAGCHQERRVTSRDRHGEPRCQNCPDTDGDPLRELTELITNLDPGLNTDAILAALGRATVRPAGQRRLAWAVVARPELLTGAGYEAPTPAALRFINELVEAGATKVVRPACPRCHGVKALSKLLEGKRICRACFARHAAVACSGCGAVREPATRDSEGRPLCPNCMIRQPANLEECVGCRRRMPVATRLPDGPRCNNCRPRITAECGICRRMAPCEMSRATGQPWCERCQHRWVTCSGCDSVAQARGGTWEAPLCAKCTNPDPDFWGRCPVCTTTWQLSPRPCQRCVLDQQVRDLLGDATGALRPELAPFHEALTSAERPDVAIAWISRSKARDLLEHIGRDERPVTHEVLDELPPGKVLAHLRSVLVATGTLPPRDERLIALEKWITETVQTRTDLAERRILHGYAVWHHMRRLRRRLGEDHTTRLQDLNVRCHVTAADSFLTWLNREGLTLGTCTQPDLERWMADATVSYRDETGHFVRWSVQHGHARGLTYGTVRWAGPQGTIDSEKRWADARRLLNDDTLPTPDRVAGLLLILYAQKIATISQLTVDDVHIDGDTVTITFGSSPVVLPTPLASLVRELVANRRGKAKIGSPDDCPWLFPGGHPGLPLTDSQIGKRLHGIGIRPKQDRSTALFTLATELPAAILARMLGIHIKVAVQWQKASAGDWAAYAADVSGRNAPHQPIHEPGATP</sequence>
<comment type="caution">
    <text evidence="2">The sequence shown here is derived from an EMBL/GenBank/DDBJ whole genome shotgun (WGS) entry which is preliminary data.</text>
</comment>
<dbReference type="STRING" id="1943.AQJ64_05085"/>
<organism evidence="2 3">
    <name type="scientific">Streptomyces griseoruber</name>
    <dbReference type="NCBI Taxonomy" id="1943"/>
    <lineage>
        <taxon>Bacteria</taxon>
        <taxon>Bacillati</taxon>
        <taxon>Actinomycetota</taxon>
        <taxon>Actinomycetes</taxon>
        <taxon>Kitasatosporales</taxon>
        <taxon>Streptomycetaceae</taxon>
        <taxon>Streptomyces</taxon>
    </lineage>
</organism>
<dbReference type="EMBL" id="LMWW01000007">
    <property type="protein sequence ID" value="KUN87527.1"/>
    <property type="molecule type" value="Genomic_DNA"/>
</dbReference>
<dbReference type="Proteomes" id="UP000052982">
    <property type="component" value="Unassembled WGS sequence"/>
</dbReference>
<dbReference type="OrthoDB" id="3405537at2"/>
<dbReference type="GO" id="GO:0003677">
    <property type="term" value="F:DNA binding"/>
    <property type="evidence" value="ECO:0007669"/>
    <property type="project" value="InterPro"/>
</dbReference>
<dbReference type="RefSeq" id="WP_059202434.1">
    <property type="nucleotide sequence ID" value="NZ_KQ948764.1"/>
</dbReference>
<reference evidence="2 3" key="1">
    <citation type="submission" date="2015-10" db="EMBL/GenBank/DDBJ databases">
        <title>Draft genome sequence of Streptomyces griseoruber DSM 40281, type strain for the species Streptomyces griseoruber.</title>
        <authorList>
            <person name="Ruckert C."/>
            <person name="Winkler A."/>
            <person name="Kalinowski J."/>
            <person name="Kampfer P."/>
            <person name="Glaeser S."/>
        </authorList>
    </citation>
    <scope>NUCLEOTIDE SEQUENCE [LARGE SCALE GENOMIC DNA]</scope>
    <source>
        <strain evidence="2 3">DSM 40281</strain>
    </source>
</reference>
<dbReference type="GO" id="GO:0015074">
    <property type="term" value="P:DNA integration"/>
    <property type="evidence" value="ECO:0007669"/>
    <property type="project" value="InterPro"/>
</dbReference>
<dbReference type="InterPro" id="IPR013762">
    <property type="entry name" value="Integrase-like_cat_sf"/>
</dbReference>
<protein>
    <submittedName>
        <fullName evidence="2">Uncharacterized protein</fullName>
    </submittedName>
</protein>
<keyword evidence="3" id="KW-1185">Reference proteome</keyword>
<dbReference type="SUPFAM" id="SSF56349">
    <property type="entry name" value="DNA breaking-rejoining enzymes"/>
    <property type="match status" value="1"/>
</dbReference>
<keyword evidence="1" id="KW-0233">DNA recombination</keyword>
<dbReference type="InterPro" id="IPR011010">
    <property type="entry name" value="DNA_brk_join_enz"/>
</dbReference>
<evidence type="ECO:0000313" key="3">
    <source>
        <dbReference type="Proteomes" id="UP000052982"/>
    </source>
</evidence>
<dbReference type="GO" id="GO:0006310">
    <property type="term" value="P:DNA recombination"/>
    <property type="evidence" value="ECO:0007669"/>
    <property type="project" value="UniProtKB-KW"/>
</dbReference>
<dbReference type="AlphaFoldDB" id="A0A101T887"/>